<keyword evidence="2" id="KW-1133">Transmembrane helix</keyword>
<feature type="transmembrane region" description="Helical" evidence="2">
    <location>
        <begin position="324"/>
        <end position="342"/>
    </location>
</feature>
<keyword evidence="4" id="KW-1185">Reference proteome</keyword>
<evidence type="ECO:0000313" key="3">
    <source>
        <dbReference type="EMBL" id="KAD4889103.1"/>
    </source>
</evidence>
<feature type="coiled-coil region" evidence="1">
    <location>
        <begin position="264"/>
        <end position="291"/>
    </location>
</feature>
<gene>
    <name evidence="3" type="ORF">E3N88_21176</name>
</gene>
<comment type="caution">
    <text evidence="3">The sequence shown here is derived from an EMBL/GenBank/DDBJ whole genome shotgun (WGS) entry which is preliminary data.</text>
</comment>
<dbReference type="EMBL" id="SZYD01000011">
    <property type="protein sequence ID" value="KAD4889103.1"/>
    <property type="molecule type" value="Genomic_DNA"/>
</dbReference>
<organism evidence="3 4">
    <name type="scientific">Mikania micrantha</name>
    <name type="common">bitter vine</name>
    <dbReference type="NCBI Taxonomy" id="192012"/>
    <lineage>
        <taxon>Eukaryota</taxon>
        <taxon>Viridiplantae</taxon>
        <taxon>Streptophyta</taxon>
        <taxon>Embryophyta</taxon>
        <taxon>Tracheophyta</taxon>
        <taxon>Spermatophyta</taxon>
        <taxon>Magnoliopsida</taxon>
        <taxon>eudicotyledons</taxon>
        <taxon>Gunneridae</taxon>
        <taxon>Pentapetalae</taxon>
        <taxon>asterids</taxon>
        <taxon>campanulids</taxon>
        <taxon>Asterales</taxon>
        <taxon>Asteraceae</taxon>
        <taxon>Asteroideae</taxon>
        <taxon>Heliantheae alliance</taxon>
        <taxon>Eupatorieae</taxon>
        <taxon>Mikania</taxon>
    </lineage>
</organism>
<evidence type="ECO:0000256" key="2">
    <source>
        <dbReference type="SAM" id="Phobius"/>
    </source>
</evidence>
<keyword evidence="2" id="KW-0472">Membrane</keyword>
<keyword evidence="1" id="KW-0175">Coiled coil</keyword>
<proteinExistence type="predicted"/>
<sequence length="356" mass="40665">MKLAEDVKIGANHEIKMTVQDGPFNNSNLKHCTQEIIGENTGDCNNNDSQFCIDDIDLWWQSIHNGTYHGSLYGGDYVTDAKSSLTLKEAFFLAKSQERVLNLDYVQEISSDLEVSTCDLHQRTTSVISSFSEKGLKSFSYQFTKTENAFKLFDEMPERNASGDIDDDPIKSFKENGKDTRNNKVHAVFYNGVQEKVFVTNWYGNDFQETFEKSENGSEIQESITGNVSTSEFFSWKRKLLRWIDTGWIGANHEINQLLWKKKSDLYRREQRQLEEEIRSANRQINNRALAVSINWSISASWNASLQAGDPADAYVSYNATTQMLTMSLSYGGLIIIAYVRLRSKKRKTAHDQSKV</sequence>
<reference evidence="3 4" key="1">
    <citation type="submission" date="2019-05" db="EMBL/GenBank/DDBJ databases">
        <title>Mikania micrantha, genome provides insights into the molecular mechanism of rapid growth.</title>
        <authorList>
            <person name="Liu B."/>
        </authorList>
    </citation>
    <scope>NUCLEOTIDE SEQUENCE [LARGE SCALE GENOMIC DNA]</scope>
    <source>
        <strain evidence="3">NLD-2019</strain>
        <tissue evidence="3">Leaf</tissue>
    </source>
</reference>
<name>A0A5N6NKZ4_9ASTR</name>
<evidence type="ECO:0000256" key="1">
    <source>
        <dbReference type="SAM" id="Coils"/>
    </source>
</evidence>
<protein>
    <submittedName>
        <fullName evidence="3">Uncharacterized protein</fullName>
    </submittedName>
</protein>
<dbReference type="AlphaFoldDB" id="A0A5N6NKZ4"/>
<evidence type="ECO:0000313" key="4">
    <source>
        <dbReference type="Proteomes" id="UP000326396"/>
    </source>
</evidence>
<accession>A0A5N6NKZ4</accession>
<keyword evidence="2" id="KW-0812">Transmembrane</keyword>
<dbReference type="Proteomes" id="UP000326396">
    <property type="component" value="Linkage Group LG19"/>
</dbReference>